<dbReference type="RefSeq" id="WP_152097842.1">
    <property type="nucleotide sequence ID" value="NZ_AP021861.1"/>
</dbReference>
<sequence>MSKFDSPTAIEIVLPTACDRSGDSRLDQPSPCESAFDVASYWVTAILGVSVAGAGYGLPIFLVGAVFGFAIAGFFSVALVVPFAMAVRAVCGTWRHPLAAPCFGGLVGFASFVACGRVTIVHPADWLGFVLGPLFASFVGQAGAYIATRGELIEMILDRRRRPAAPWRFSIRSALIGTASLAITLTLLQWRRPLDLRDLTFVAIWLPYQAGTLCLFARWGERAAERIAQIRAVSRETGGYAILAREARS</sequence>
<dbReference type="Proteomes" id="UP000326837">
    <property type="component" value="Chromosome"/>
</dbReference>
<keyword evidence="1" id="KW-1133">Transmembrane helix</keyword>
<dbReference type="AlphaFoldDB" id="A0A5K7XBQ1"/>
<protein>
    <submittedName>
        <fullName evidence="2">Uncharacterized protein</fullName>
    </submittedName>
</protein>
<dbReference type="KEGG" id="lpav:PLANPX_1368"/>
<feature type="transmembrane region" description="Helical" evidence="1">
    <location>
        <begin position="35"/>
        <end position="54"/>
    </location>
</feature>
<keyword evidence="1" id="KW-0812">Transmembrane</keyword>
<gene>
    <name evidence="2" type="ORF">PLANPX_1368</name>
</gene>
<keyword evidence="1" id="KW-0472">Membrane</keyword>
<name>A0A5K7XBQ1_9BACT</name>
<organism evidence="2 3">
    <name type="scientific">Lacipirellula parvula</name>
    <dbReference type="NCBI Taxonomy" id="2650471"/>
    <lineage>
        <taxon>Bacteria</taxon>
        <taxon>Pseudomonadati</taxon>
        <taxon>Planctomycetota</taxon>
        <taxon>Planctomycetia</taxon>
        <taxon>Pirellulales</taxon>
        <taxon>Lacipirellulaceae</taxon>
        <taxon>Lacipirellula</taxon>
    </lineage>
</organism>
<feature type="transmembrane region" description="Helical" evidence="1">
    <location>
        <begin position="126"/>
        <end position="148"/>
    </location>
</feature>
<reference evidence="3" key="1">
    <citation type="submission" date="2019-10" db="EMBL/GenBank/DDBJ databases">
        <title>Lacipirellula parvula gen. nov., sp. nov., representing a lineage of planctomycetes widespread in freshwater anoxic habitats, and description of the family Lacipirellulaceae.</title>
        <authorList>
            <person name="Dedysh S.N."/>
            <person name="Kulichevskaya I.S."/>
            <person name="Beletsky A.V."/>
            <person name="Rakitin A.L."/>
            <person name="Mardanov A.V."/>
            <person name="Ivanova A.A."/>
            <person name="Saltykova V.X."/>
            <person name="Rijpstra W.I.C."/>
            <person name="Sinninghe Damste J.S."/>
            <person name="Ravin N.V."/>
        </authorList>
    </citation>
    <scope>NUCLEOTIDE SEQUENCE [LARGE SCALE GENOMIC DNA]</scope>
    <source>
        <strain evidence="3">PX69</strain>
    </source>
</reference>
<feature type="transmembrane region" description="Helical" evidence="1">
    <location>
        <begin position="202"/>
        <end position="220"/>
    </location>
</feature>
<feature type="transmembrane region" description="Helical" evidence="1">
    <location>
        <begin position="60"/>
        <end position="86"/>
    </location>
</feature>
<evidence type="ECO:0000313" key="3">
    <source>
        <dbReference type="Proteomes" id="UP000326837"/>
    </source>
</evidence>
<accession>A0A5K7XBQ1</accession>
<evidence type="ECO:0000313" key="2">
    <source>
        <dbReference type="EMBL" id="BBO31756.1"/>
    </source>
</evidence>
<feature type="transmembrane region" description="Helical" evidence="1">
    <location>
        <begin position="169"/>
        <end position="190"/>
    </location>
</feature>
<proteinExistence type="predicted"/>
<feature type="transmembrane region" description="Helical" evidence="1">
    <location>
        <begin position="98"/>
        <end position="120"/>
    </location>
</feature>
<dbReference type="EMBL" id="AP021861">
    <property type="protein sequence ID" value="BBO31756.1"/>
    <property type="molecule type" value="Genomic_DNA"/>
</dbReference>
<keyword evidence="3" id="KW-1185">Reference proteome</keyword>
<evidence type="ECO:0000256" key="1">
    <source>
        <dbReference type="SAM" id="Phobius"/>
    </source>
</evidence>